<dbReference type="InterPro" id="IPR006827">
    <property type="entry name" value="Lant_deHydtase_N"/>
</dbReference>
<reference evidence="3" key="1">
    <citation type="journal article" date="2019" name="Int. J. Syst. Evol. Microbiol.">
        <title>The Global Catalogue of Microorganisms (GCM) 10K type strain sequencing project: providing services to taxonomists for standard genome sequencing and annotation.</title>
        <authorList>
            <consortium name="The Broad Institute Genomics Platform"/>
            <consortium name="The Broad Institute Genome Sequencing Center for Infectious Disease"/>
            <person name="Wu L."/>
            <person name="Ma J."/>
        </authorList>
    </citation>
    <scope>NUCLEOTIDE SEQUENCE [LARGE SCALE GENOMIC DNA]</scope>
    <source>
        <strain evidence="3">JCM 17066</strain>
    </source>
</reference>
<organism evidence="2 3">
    <name type="scientific">Paraherbaspirillum soli</name>
    <dbReference type="NCBI Taxonomy" id="631222"/>
    <lineage>
        <taxon>Bacteria</taxon>
        <taxon>Pseudomonadati</taxon>
        <taxon>Pseudomonadota</taxon>
        <taxon>Betaproteobacteria</taxon>
        <taxon>Burkholderiales</taxon>
        <taxon>Oxalobacteraceae</taxon>
        <taxon>Paraherbaspirillum</taxon>
    </lineage>
</organism>
<dbReference type="EMBL" id="JBHSMT010000014">
    <property type="protein sequence ID" value="MFC5474501.1"/>
    <property type="molecule type" value="Genomic_DNA"/>
</dbReference>
<name>A0ABW0MC18_9BURK</name>
<proteinExistence type="predicted"/>
<feature type="domain" description="Lantibiotic dehydratase N-terminal" evidence="1">
    <location>
        <begin position="699"/>
        <end position="754"/>
    </location>
</feature>
<sequence length="835" mass="91230">MNMQLSSYFWIRSAGFPISWLERFAVHLDDAQVAHADALRIEIDARIDRIRDALLQAGSSAALKIVRKLKDGTALNGKDWPAGQEDLYQREVAPLYAAQAALAGNAAALEAQFKDAAELSRRALFETLTDPLVREAVFLSNPSALERLTALADSAPERVDNRMRQRLRLAWSYIQRLCAKNDTTSFFGPIAWGEFRAADAAADAQSLSVVSSPGNWIAERRTYFEHWVVSRVADCISQDAVLSEALPIYLSAACVLVDGALHVPANRRIAVGGASAAVLTELERCRADGVRRAELHSKAVAAGFTAQEVDDAIDGVLEKRVARQGVRVGTGLADPLGTLRDQLAGLRAAPARVVFWNTLLDQLEVLRQRFAAGDLALRQQTMACCEQLLADNGVDVNREHGKMYVGRFPFYEDCARNVQASISGALLGAIRQDLMPLMRLYDRLAGAVASELMSAYLDIRAGCGADTRCDFLSFAGELQRHRIVEGVIQRLRPVLRTAWQSFAGETTAVGGEIVLASHDLERLFEVFDRVGLQAHGALPLGATVHSPDFFVAAASVAAINAGDFDIVIGEVHPTVHTVSQPVAQPFCPFNEQIRAEVSALFAGPRLVAADSDRTYQRSHIDWPDVAELWQVELPGASARVPGERRVPAGRLAIVACDDVLYVEDCASGRREHFLTVLPGDLHRACFALAADVLGAGVGPRIRHGRTICKRRTWEMRADGLPSVERVAESAQGFLAWRRWAAEQQLPRYVFVKADTEPKPVFVDFCCPLSLDALASIAARAEILAVSEMLPTPDQAWLADERGNYCTEFRTSISAMTAPSVAPIAAENRMQEPHCI</sequence>
<dbReference type="RefSeq" id="WP_378997605.1">
    <property type="nucleotide sequence ID" value="NZ_JBHSMT010000014.1"/>
</dbReference>
<dbReference type="Pfam" id="PF04738">
    <property type="entry name" value="Lant_dehydr_N"/>
    <property type="match status" value="2"/>
</dbReference>
<evidence type="ECO:0000313" key="3">
    <source>
        <dbReference type="Proteomes" id="UP001596045"/>
    </source>
</evidence>
<evidence type="ECO:0000313" key="2">
    <source>
        <dbReference type="EMBL" id="MFC5474501.1"/>
    </source>
</evidence>
<comment type="caution">
    <text evidence="2">The sequence shown here is derived from an EMBL/GenBank/DDBJ whole genome shotgun (WGS) entry which is preliminary data.</text>
</comment>
<protein>
    <submittedName>
        <fullName evidence="2">Lantibiotic dehydratase</fullName>
    </submittedName>
</protein>
<dbReference type="Proteomes" id="UP001596045">
    <property type="component" value="Unassembled WGS sequence"/>
</dbReference>
<feature type="domain" description="Lantibiotic dehydratase N-terminal" evidence="1">
    <location>
        <begin position="130"/>
        <end position="447"/>
    </location>
</feature>
<gene>
    <name evidence="2" type="ORF">ACFPM8_11095</name>
</gene>
<keyword evidence="3" id="KW-1185">Reference proteome</keyword>
<evidence type="ECO:0000259" key="1">
    <source>
        <dbReference type="Pfam" id="PF04738"/>
    </source>
</evidence>
<accession>A0ABW0MC18</accession>